<name>A0AAD9YDF2_COLKA</name>
<comment type="caution">
    <text evidence="1">The sequence shown here is derived from an EMBL/GenBank/DDBJ whole genome shotgun (WGS) entry which is preliminary data.</text>
</comment>
<evidence type="ECO:0000313" key="2">
    <source>
        <dbReference type="Proteomes" id="UP001281614"/>
    </source>
</evidence>
<keyword evidence="2" id="KW-1185">Reference proteome</keyword>
<sequence>MPPYGYHLRRPGSKGIVTNLAPFSAAQMSCNGQSFSHLRGPPAWMTSLSIRQSLTTAMRLAPDRFRLAPTLPRSHAPSVNCAKFQRLLARLLAPLHLPTTETTSLRVGQCPPVPGLHTAESGCSASPARQHA</sequence>
<evidence type="ECO:0000313" key="1">
    <source>
        <dbReference type="EMBL" id="KAK2756284.1"/>
    </source>
</evidence>
<gene>
    <name evidence="1" type="ORF">CKAH01_05805</name>
</gene>
<dbReference type="AlphaFoldDB" id="A0AAD9YDF2"/>
<organism evidence="1 2">
    <name type="scientific">Colletotrichum kahawae</name>
    <name type="common">Coffee berry disease fungus</name>
    <dbReference type="NCBI Taxonomy" id="34407"/>
    <lineage>
        <taxon>Eukaryota</taxon>
        <taxon>Fungi</taxon>
        <taxon>Dikarya</taxon>
        <taxon>Ascomycota</taxon>
        <taxon>Pezizomycotina</taxon>
        <taxon>Sordariomycetes</taxon>
        <taxon>Hypocreomycetidae</taxon>
        <taxon>Glomerellales</taxon>
        <taxon>Glomerellaceae</taxon>
        <taxon>Colletotrichum</taxon>
        <taxon>Colletotrichum gloeosporioides species complex</taxon>
    </lineage>
</organism>
<reference evidence="1" key="1">
    <citation type="submission" date="2023-02" db="EMBL/GenBank/DDBJ databases">
        <title>Colletotrichum kahawae CIFC_Que2 genome sequencing and assembly.</title>
        <authorList>
            <person name="Baroncelli R."/>
        </authorList>
    </citation>
    <scope>NUCLEOTIDE SEQUENCE</scope>
    <source>
        <strain evidence="1">CIFC_Que2</strain>
    </source>
</reference>
<dbReference type="Proteomes" id="UP001281614">
    <property type="component" value="Unassembled WGS sequence"/>
</dbReference>
<protein>
    <submittedName>
        <fullName evidence="1">Uncharacterized protein</fullName>
    </submittedName>
</protein>
<accession>A0AAD9YDF2</accession>
<proteinExistence type="predicted"/>
<dbReference type="EMBL" id="VYYT01000211">
    <property type="protein sequence ID" value="KAK2756284.1"/>
    <property type="molecule type" value="Genomic_DNA"/>
</dbReference>